<dbReference type="AlphaFoldDB" id="A0A164XD57"/>
<accession>A0A164XD57</accession>
<evidence type="ECO:0000256" key="2">
    <source>
        <dbReference type="SAM" id="Phobius"/>
    </source>
</evidence>
<keyword evidence="2" id="KW-0812">Transmembrane</keyword>
<feature type="region of interest" description="Disordered" evidence="1">
    <location>
        <begin position="634"/>
        <end position="660"/>
    </location>
</feature>
<evidence type="ECO:0000313" key="3">
    <source>
        <dbReference type="EMBL" id="KZS95856.1"/>
    </source>
</evidence>
<reference evidence="3 4" key="1">
    <citation type="journal article" date="2016" name="Mol. Biol. Evol.">
        <title>Comparative Genomics of Early-Diverging Mushroom-Forming Fungi Provides Insights into the Origins of Lignocellulose Decay Capabilities.</title>
        <authorList>
            <person name="Nagy L.G."/>
            <person name="Riley R."/>
            <person name="Tritt A."/>
            <person name="Adam C."/>
            <person name="Daum C."/>
            <person name="Floudas D."/>
            <person name="Sun H."/>
            <person name="Yadav J.S."/>
            <person name="Pangilinan J."/>
            <person name="Larsson K.H."/>
            <person name="Matsuura K."/>
            <person name="Barry K."/>
            <person name="Labutti K."/>
            <person name="Kuo R."/>
            <person name="Ohm R.A."/>
            <person name="Bhattacharya S.S."/>
            <person name="Shirouzu T."/>
            <person name="Yoshinaga Y."/>
            <person name="Martin F.M."/>
            <person name="Grigoriev I.V."/>
            <person name="Hibbett D.S."/>
        </authorList>
    </citation>
    <scope>NUCLEOTIDE SEQUENCE [LARGE SCALE GENOMIC DNA]</scope>
    <source>
        <strain evidence="3 4">HHB9708</strain>
    </source>
</reference>
<evidence type="ECO:0000256" key="1">
    <source>
        <dbReference type="SAM" id="MobiDB-lite"/>
    </source>
</evidence>
<feature type="region of interest" description="Disordered" evidence="1">
    <location>
        <begin position="1"/>
        <end position="102"/>
    </location>
</feature>
<dbReference type="STRING" id="1314777.A0A164XD57"/>
<evidence type="ECO:0000313" key="4">
    <source>
        <dbReference type="Proteomes" id="UP000076722"/>
    </source>
</evidence>
<keyword evidence="4" id="KW-1185">Reference proteome</keyword>
<proteinExistence type="predicted"/>
<sequence>MADALGGAQAQSRAGPSQHSTWNSDNATANNKAAIPNPGPGPGPGPGWRTAQADVSFTTSPLIPILRGGYGSTSATTSGHSHSHSHSPSPSRSMSANASAVALASSNATNATNGGTGNGAEAEGLVEDGGRGHVKIDMKGKSVAVENRGNEGTVKGVLKHSMSRSASDVNLERMAAQDLIKDPKVLEDVNRALRLKARREARRISGPVLSHSPLAGPSTVADPTIPLPPPPPAQQSLPFPSPPVPPLPRDSPTPRAADNSFQLDSDSIITPGAENKLIPVPVASPAGSHQLDWTRAAQAGEKHKRSNSLTLNAFTKTKRTKPGVAVPDEQFQDRLQELSARASAETLEKVRAVKNELFKRYSAIFTPLLKQGTPWNPLDVLRWQVVDIQPHPPFPIRTDRTSTSSSRRRSPWMLSAASIEDFVERSKSQISPVQTHATQSPAVSLRSDSEGASVYSILGNGSPARFSIERYGKSSRPSSLHSVHEDENEELPASTSTSERKEDRPNSRRVSAEIPADSTSGLKPPTDESGRRSWRNSLSGISKHGHSPRNSLHNLFSTITHDSPSSSKHSLADIAKRLKIPGHSDREGPLEIPEILTEPLSKEGSDISAGPPGEQDENKLTVAVPTMTYLDTLSMKSRRSRASSRATPDVPLPPRLPRLRRTKTSPYMKPVDLPGTEKKEKGVLNVVRETHEELRYQRRALFLQTVTEDNHRIRRELQTTAQRISEYVESQNLSALDDTGTMKFPNNVLEAIAYDPITDVITPHGSAAYVAVEETQDRIRRQSRVVEEHLRLLQTSHAPSDRRREELADRLRVALKQLERLDGIQSSERHRLEKIEAQLPRLENLQADATLKFHAVYAATASEYPEMQHIAVMIDKYIPLLQRLTNLFLIYVGPFLDLLGTYIAAPIMKRYGPDYIFPDISDFALVPIFETEITQGDPANFKLTFPRRTFLHWLVALIFDVSSFIICKVISDIAGFVSWIADFSIPRIQFPLLSWTSWAVFSAVRLTMFSMAVFWGATGFFVPGLLLWWTFWYLTSIYGRLSKPIYLYLATTIVLGLIAIGAFTWWVRYSSPLWEVARPILHFHPYLGGPLYPEQPDPL</sequence>
<dbReference type="EMBL" id="KV419400">
    <property type="protein sequence ID" value="KZS95856.1"/>
    <property type="molecule type" value="Genomic_DNA"/>
</dbReference>
<dbReference type="Proteomes" id="UP000076722">
    <property type="component" value="Unassembled WGS sequence"/>
</dbReference>
<feature type="compositionally biased region" description="Low complexity" evidence="1">
    <location>
        <begin position="72"/>
        <end position="102"/>
    </location>
</feature>
<feature type="compositionally biased region" description="Polar residues" evidence="1">
    <location>
        <begin position="428"/>
        <end position="442"/>
    </location>
</feature>
<protein>
    <submittedName>
        <fullName evidence="3">Uncharacterized protein</fullName>
    </submittedName>
</protein>
<feature type="transmembrane region" description="Helical" evidence="2">
    <location>
        <begin position="950"/>
        <end position="970"/>
    </location>
</feature>
<name>A0A164XD57_9AGAM</name>
<feature type="compositionally biased region" description="Polar residues" evidence="1">
    <location>
        <begin position="548"/>
        <end position="569"/>
    </location>
</feature>
<keyword evidence="2" id="KW-0472">Membrane</keyword>
<feature type="region of interest" description="Disordered" evidence="1">
    <location>
        <begin position="204"/>
        <end position="260"/>
    </location>
</feature>
<feature type="compositionally biased region" description="Pro residues" evidence="1">
    <location>
        <begin position="225"/>
        <end position="251"/>
    </location>
</feature>
<feature type="transmembrane region" description="Helical" evidence="2">
    <location>
        <begin position="1046"/>
        <end position="1067"/>
    </location>
</feature>
<feature type="compositionally biased region" description="Polar residues" evidence="1">
    <location>
        <begin position="9"/>
        <end position="31"/>
    </location>
</feature>
<keyword evidence="2" id="KW-1133">Transmembrane helix</keyword>
<feature type="transmembrane region" description="Helical" evidence="2">
    <location>
        <begin position="1014"/>
        <end position="1034"/>
    </location>
</feature>
<feature type="region of interest" description="Disordered" evidence="1">
    <location>
        <begin position="427"/>
        <end position="448"/>
    </location>
</feature>
<feature type="region of interest" description="Disordered" evidence="1">
    <location>
        <begin position="468"/>
        <end position="570"/>
    </location>
</feature>
<gene>
    <name evidence="3" type="ORF">SISNIDRAFT_483281</name>
</gene>
<organism evidence="3 4">
    <name type="scientific">Sistotremastrum niveocremeum HHB9708</name>
    <dbReference type="NCBI Taxonomy" id="1314777"/>
    <lineage>
        <taxon>Eukaryota</taxon>
        <taxon>Fungi</taxon>
        <taxon>Dikarya</taxon>
        <taxon>Basidiomycota</taxon>
        <taxon>Agaricomycotina</taxon>
        <taxon>Agaricomycetes</taxon>
        <taxon>Sistotremastrales</taxon>
        <taxon>Sistotremastraceae</taxon>
        <taxon>Sertulicium</taxon>
        <taxon>Sertulicium niveocremeum</taxon>
    </lineage>
</organism>